<dbReference type="Pfam" id="PF12688">
    <property type="entry name" value="TPR_5"/>
    <property type="match status" value="1"/>
</dbReference>
<accession>A0A846TQ03</accession>
<comment type="caution">
    <text evidence="2">The sequence shown here is derived from an EMBL/GenBank/DDBJ whole genome shotgun (WGS) entry which is preliminary data.</text>
</comment>
<dbReference type="InterPro" id="IPR041656">
    <property type="entry name" value="TPR_5"/>
</dbReference>
<sequence length="133" mass="14382">MAALVAERPNEDPDAHFEMGCVYDSTGFEAEAAREYQTARGLGLSGARLARLNIQQASTLRNLGRVDEAIAMLEAAEPHPAIGDARAVFLGLALHDAGRHGEALRVVLEALIPDLPRYQRSVTAYARALTDEQ</sequence>
<dbReference type="SUPFAM" id="SSF48452">
    <property type="entry name" value="TPR-like"/>
    <property type="match status" value="1"/>
</dbReference>
<evidence type="ECO:0000259" key="1">
    <source>
        <dbReference type="Pfam" id="PF12688"/>
    </source>
</evidence>
<keyword evidence="3" id="KW-1185">Reference proteome</keyword>
<feature type="domain" description="Tetratrico peptide repeat group 5" evidence="1">
    <location>
        <begin position="14"/>
        <end position="129"/>
    </location>
</feature>
<organism evidence="2 3">
    <name type="scientific">Kocuria subflava</name>
    <dbReference type="NCBI Taxonomy" id="1736139"/>
    <lineage>
        <taxon>Bacteria</taxon>
        <taxon>Bacillati</taxon>
        <taxon>Actinomycetota</taxon>
        <taxon>Actinomycetes</taxon>
        <taxon>Micrococcales</taxon>
        <taxon>Micrococcaceae</taxon>
        <taxon>Kocuria</taxon>
    </lineage>
</organism>
<dbReference type="Gene3D" id="1.25.40.10">
    <property type="entry name" value="Tetratricopeptide repeat domain"/>
    <property type="match status" value="1"/>
</dbReference>
<evidence type="ECO:0000313" key="2">
    <source>
        <dbReference type="EMBL" id="NKE10523.1"/>
    </source>
</evidence>
<evidence type="ECO:0000313" key="3">
    <source>
        <dbReference type="Proteomes" id="UP000521379"/>
    </source>
</evidence>
<proteinExistence type="predicted"/>
<dbReference type="InterPro" id="IPR011990">
    <property type="entry name" value="TPR-like_helical_dom_sf"/>
</dbReference>
<reference evidence="2 3" key="1">
    <citation type="submission" date="2020-02" db="EMBL/GenBank/DDBJ databases">
        <authorList>
            <person name="Sun Q."/>
        </authorList>
    </citation>
    <scope>NUCLEOTIDE SEQUENCE [LARGE SCALE GENOMIC DNA]</scope>
    <source>
        <strain evidence="2 3">YIM 13062</strain>
    </source>
</reference>
<dbReference type="EMBL" id="JAAVUN010000029">
    <property type="protein sequence ID" value="NKE10523.1"/>
    <property type="molecule type" value="Genomic_DNA"/>
</dbReference>
<name>A0A846TQ03_9MICC</name>
<dbReference type="Proteomes" id="UP000521379">
    <property type="component" value="Unassembled WGS sequence"/>
</dbReference>
<dbReference type="AlphaFoldDB" id="A0A846TQ03"/>
<protein>
    <submittedName>
        <fullName evidence="2">Tetratricopeptide repeat protein</fullName>
    </submittedName>
</protein>
<gene>
    <name evidence="2" type="ORF">GTW58_11405</name>
</gene>